<dbReference type="RefSeq" id="WP_258865250.1">
    <property type="nucleotide sequence ID" value="NZ_LXHE01000014.1"/>
</dbReference>
<dbReference type="EMBL" id="LXHE01000014">
    <property type="protein sequence ID" value="OAV00251.1"/>
    <property type="molecule type" value="Genomic_DNA"/>
</dbReference>
<accession>A0A7Z0UXT5</accession>
<gene>
    <name evidence="1" type="ORF">AO382_1401</name>
</gene>
<evidence type="ECO:0008006" key="3">
    <source>
        <dbReference type="Google" id="ProtNLM"/>
    </source>
</evidence>
<dbReference type="Proteomes" id="UP000078446">
    <property type="component" value="Unassembled WGS sequence"/>
</dbReference>
<sequence>MALIVCIKDDKDGNVQYIDGVGNVWHGAQLIDDNENEITEIEE</sequence>
<organism evidence="1 2">
    <name type="scientific">Moraxella catarrhalis</name>
    <name type="common">Branhamella catarrhalis</name>
    <dbReference type="NCBI Taxonomy" id="480"/>
    <lineage>
        <taxon>Bacteria</taxon>
        <taxon>Pseudomonadati</taxon>
        <taxon>Pseudomonadota</taxon>
        <taxon>Gammaproteobacteria</taxon>
        <taxon>Moraxellales</taxon>
        <taxon>Moraxellaceae</taxon>
        <taxon>Moraxella</taxon>
    </lineage>
</organism>
<evidence type="ECO:0000313" key="1">
    <source>
        <dbReference type="EMBL" id="OAV00251.1"/>
    </source>
</evidence>
<protein>
    <recommendedName>
        <fullName evidence="3">Phage protein</fullName>
    </recommendedName>
</protein>
<comment type="caution">
    <text evidence="1">The sequence shown here is derived from an EMBL/GenBank/DDBJ whole genome shotgun (WGS) entry which is preliminary data.</text>
</comment>
<dbReference type="AlphaFoldDB" id="A0A7Z0UXT5"/>
<reference evidence="1 2" key="1">
    <citation type="journal article" date="2016" name="Genome Biol. Evol.">
        <title>Comparative Genomic Analyses of the Moraxella catarrhalis Serosensitive and Seroresistant Lineages Demonstrate Their Independent Evolution.</title>
        <authorList>
            <person name="Earl J.P."/>
            <person name="de Vries S.P."/>
            <person name="Ahmed A."/>
            <person name="Powell E."/>
            <person name="Schultz M.P."/>
            <person name="Hermans P.W."/>
            <person name="Hill D.J."/>
            <person name="Zhou Z."/>
            <person name="Constantinidou C.I."/>
            <person name="Hu F.Z."/>
            <person name="Bootsma H.J."/>
            <person name="Ehrlich G.D."/>
        </authorList>
    </citation>
    <scope>NUCLEOTIDE SEQUENCE [LARGE SCALE GENOMIC DNA]</scope>
    <source>
        <strain evidence="1 2">Z7574</strain>
    </source>
</reference>
<evidence type="ECO:0000313" key="2">
    <source>
        <dbReference type="Proteomes" id="UP000078446"/>
    </source>
</evidence>
<name>A0A7Z0UXT5_MORCA</name>
<proteinExistence type="predicted"/>